<gene>
    <name evidence="2" type="ORF">AM305_04938</name>
</gene>
<accession>C5RZ65</accession>
<dbReference type="SUPFAM" id="SSF46955">
    <property type="entry name" value="Putative DNA-binding domain"/>
    <property type="match status" value="1"/>
</dbReference>
<dbReference type="RefSeq" id="WP_005822320.1">
    <property type="nucleotide sequence ID" value="NZ_ACQL01000031.1"/>
</dbReference>
<comment type="caution">
    <text evidence="2">The sequence shown here is derived from an EMBL/GenBank/DDBJ whole genome shotgun (WGS) entry which is preliminary data.</text>
</comment>
<dbReference type="InterPro" id="IPR009061">
    <property type="entry name" value="DNA-bd_dom_put_sf"/>
</dbReference>
<organism evidence="2 3">
    <name type="scientific">Actinobacillus minor NM305</name>
    <dbReference type="NCBI Taxonomy" id="637911"/>
    <lineage>
        <taxon>Bacteria</taxon>
        <taxon>Pseudomonadati</taxon>
        <taxon>Pseudomonadota</taxon>
        <taxon>Gammaproteobacteria</taxon>
        <taxon>Pasteurellales</taxon>
        <taxon>Pasteurellaceae</taxon>
        <taxon>Actinobacillus</taxon>
    </lineage>
</organism>
<sequence length="81" mass="9372">MEQIQNQTTTEAVEKRYSMAELKALSGFSHAFIYRQIQKGKLPKADKWGRASRWKESDVKAWLSSFKPSETFNPFSKAKKS</sequence>
<name>C5RZ65_9PAST</name>
<dbReference type="Pfam" id="PF12728">
    <property type="entry name" value="HTH_17"/>
    <property type="match status" value="1"/>
</dbReference>
<evidence type="ECO:0000313" key="2">
    <source>
        <dbReference type="EMBL" id="EER48088.1"/>
    </source>
</evidence>
<reference evidence="2 3" key="1">
    <citation type="journal article" date="2010" name="Vet. Microbiol.">
        <title>Production of haemolysins by strains of the Actinobacillus minor/porcitonsillarum complex.</title>
        <authorList>
            <person name="Arya G."/>
            <person name="Niven D.F."/>
        </authorList>
    </citation>
    <scope>NUCLEOTIDE SEQUENCE [LARGE SCALE GENOMIC DNA]</scope>
    <source>
        <strain evidence="2 3">NM305</strain>
    </source>
</reference>
<dbReference type="EMBL" id="ACQL01000031">
    <property type="protein sequence ID" value="EER48088.1"/>
    <property type="molecule type" value="Genomic_DNA"/>
</dbReference>
<dbReference type="AlphaFoldDB" id="C5RZ65"/>
<proteinExistence type="predicted"/>
<dbReference type="OrthoDB" id="8455288at2"/>
<dbReference type="eggNOG" id="COG3311">
    <property type="taxonomic scope" value="Bacteria"/>
</dbReference>
<evidence type="ECO:0000259" key="1">
    <source>
        <dbReference type="Pfam" id="PF12728"/>
    </source>
</evidence>
<dbReference type="Proteomes" id="UP000005532">
    <property type="component" value="Unassembled WGS sequence"/>
</dbReference>
<dbReference type="InterPro" id="IPR041657">
    <property type="entry name" value="HTH_17"/>
</dbReference>
<evidence type="ECO:0000313" key="3">
    <source>
        <dbReference type="Proteomes" id="UP000005532"/>
    </source>
</evidence>
<feature type="domain" description="Helix-turn-helix" evidence="1">
    <location>
        <begin position="17"/>
        <end position="64"/>
    </location>
</feature>
<protein>
    <recommendedName>
        <fullName evidence="1">Helix-turn-helix domain-containing protein</fullName>
    </recommendedName>
</protein>
<dbReference type="Gene3D" id="1.10.238.160">
    <property type="match status" value="1"/>
</dbReference>